<protein>
    <submittedName>
        <fullName evidence="1">2716_t:CDS:1</fullName>
    </submittedName>
</protein>
<proteinExistence type="predicted"/>
<evidence type="ECO:0000313" key="2">
    <source>
        <dbReference type="Proteomes" id="UP000789366"/>
    </source>
</evidence>
<dbReference type="Proteomes" id="UP000789366">
    <property type="component" value="Unassembled WGS sequence"/>
</dbReference>
<evidence type="ECO:0000313" key="1">
    <source>
        <dbReference type="EMBL" id="CAG8694801.1"/>
    </source>
</evidence>
<organism evidence="1 2">
    <name type="scientific">Cetraspora pellucida</name>
    <dbReference type="NCBI Taxonomy" id="1433469"/>
    <lineage>
        <taxon>Eukaryota</taxon>
        <taxon>Fungi</taxon>
        <taxon>Fungi incertae sedis</taxon>
        <taxon>Mucoromycota</taxon>
        <taxon>Glomeromycotina</taxon>
        <taxon>Glomeromycetes</taxon>
        <taxon>Diversisporales</taxon>
        <taxon>Gigasporaceae</taxon>
        <taxon>Cetraspora</taxon>
    </lineage>
</organism>
<keyword evidence="2" id="KW-1185">Reference proteome</keyword>
<name>A0ACA9P7G7_9GLOM</name>
<dbReference type="EMBL" id="CAJVPW010021776">
    <property type="protein sequence ID" value="CAG8694801.1"/>
    <property type="molecule type" value="Genomic_DNA"/>
</dbReference>
<sequence>MTDSISSENLITRINIFDFDGTLFASPQPNRKLWVDPLFGYLKNDSMFYKGWYQHKASLSFDESVRRGRWKGWWNDEIVRLVRESIEHPTSLTVLLTGRGYSEFHHIVTDMVERKGLKFDVSGFKPDQNTFNWNSFYRPSIIQKVGAMKYEELIRNETILESKNGKIHTKDFKLAFMKELLRHHPSVNSIHLWDDRVHHVKCFQLFFDDLKMHGIVQEAIANAVFLPIRYFDPCQEYLVVQAMIDDHNKAVERFSTQVDGSSRKFSLGKIQL</sequence>
<reference evidence="1" key="1">
    <citation type="submission" date="2021-06" db="EMBL/GenBank/DDBJ databases">
        <authorList>
            <person name="Kallberg Y."/>
            <person name="Tangrot J."/>
            <person name="Rosling A."/>
        </authorList>
    </citation>
    <scope>NUCLEOTIDE SEQUENCE</scope>
    <source>
        <strain evidence="1">28 12/20/2015</strain>
    </source>
</reference>
<accession>A0ACA9P7G7</accession>
<gene>
    <name evidence="1" type="ORF">SPELUC_LOCUS10950</name>
</gene>
<comment type="caution">
    <text evidence="1">The sequence shown here is derived from an EMBL/GenBank/DDBJ whole genome shotgun (WGS) entry which is preliminary data.</text>
</comment>
<feature type="non-terminal residue" evidence="1">
    <location>
        <position position="272"/>
    </location>
</feature>